<feature type="region of interest" description="Disordered" evidence="9">
    <location>
        <begin position="163"/>
        <end position="233"/>
    </location>
</feature>
<evidence type="ECO:0000256" key="9">
    <source>
        <dbReference type="SAM" id="MobiDB-lite"/>
    </source>
</evidence>
<dbReference type="InterPro" id="IPR049730">
    <property type="entry name" value="SNF2/RAD54-like_C"/>
</dbReference>
<dbReference type="GO" id="GO:0004386">
    <property type="term" value="F:helicase activity"/>
    <property type="evidence" value="ECO:0007669"/>
    <property type="project" value="UniProtKB-KW"/>
</dbReference>
<evidence type="ECO:0000313" key="12">
    <source>
        <dbReference type="Proteomes" id="UP000046393"/>
    </source>
</evidence>
<sequence length="1339" mass="152932">MFPGEQDSKEWRYLAARPLTKLDVEALKELGGVPARIICPMTLDKEAEAVFNSSSLKDNCLNLDDDDSYEYTMFSEEELNAEENYLQNNGVDGKLKVIKKDDSEKDGELDALMRTTAVALKDKIENFKDGYGSKMDVANDYFEDVEKKTEATVHIDEEAEIAATSGVSDEHSSGEKSIHSDINKGSLSKVSNRKCGKEIGFHKSNVKNKNGDTDDSTKAALSSNSNEVGTGENEEVLVSYLAEKPLKKPKRDKLERLRLNLSDSDESSEESTGRLGSLKCGKRNSVKRKRIISSSSSDDKLEELIVNSKNDSYDDDIEEFTSDISVVSSDSDISSPKKKRVVEIRKVRIGVKKKRRRVRIDEDSSDTESISSDVCDEDNNDDNAELRRRRGIKPIMERTKLAKETIDAEIAEKERRKRLEAKQKEFNGIELVDSENLSTALDSSQTRPLLKRVVLDPDTKGSPPCPVEVDSNLVKYLKPHQAEGIKFLYESTIESLELLGEDGGGGILAHCMGLGKTLQVIAFLHTILNHPSIQKKIYRILIITPKNVVLQWCSEFAKWLDSENNNLNSFEVIELDSFKSYYDRYEALKNWHKSKVPVVMVIGYDMFRILTQEDNLKSKKGSTRKVSKQNRKLSKFLPFFREYLQDPGPDLIVCDEAHKLKNEESALTKCMTKIRTKRRICLTGTPLQNNLMEYHCMVNFVKPGLLGTKKEFANRFANIINRGKTRDATAMDVRHMKRRCHVLFEKLRKVVDRKDHNFLTEVLPPKQEYVINVRLTSRQVALYRAFLDGIGKDDITLGKRLLPDYHILSRIWTHPFQLITHDREEEKKRILQEDRVELEDFINDGDITTSNDDDVVLIESDEEAPAGPIRKSKRLAGEEAEFESGSATPIEYHGWFSDTGLVSGSDENDFSLGRKLVLLQAIIKKCEEIGDKLLAFKLVFSQSLESLNLIKRMLQYMDNNNLWFADGHEALKKKSERWGWVEGQDYLTHLKVIDGQVQSARREELQKKFNDDKNLRARLMLISTRAGSLGTNMVAANRVIIFDACWNPSHDTQSLFRVYRFGQKKPVYIYRLIAQGTMEERIYKRQVTKESTSMRVIDEAQIERHFGIQDLEELYKFDPDESNSEDSSQAPSIAPPKDRLLADVIFSNRECIVSYIQHDSLFKNLVEEKLSEEECREAWNDYENEKNVVNRFNSIQQGGLFQPWHERRNELGRVVPNGMEHYPLPLNADPIYLKAYQVRGMDMETAIKISFVKQCLDKLLPSIPVGLRGDVTEFYTTFHNLINRSVQQGNSPSVLLADCIRVFRTVVGLVRKEPTCFPTLQQLYNCGKELFDSSFVVPP</sequence>
<reference evidence="13" key="1">
    <citation type="submission" date="2016-04" db="UniProtKB">
        <authorList>
            <consortium name="WormBaseParasite"/>
        </authorList>
    </citation>
    <scope>IDENTIFICATION</scope>
</reference>
<dbReference type="Pfam" id="PF00176">
    <property type="entry name" value="SNF2-rel_dom"/>
    <property type="match status" value="1"/>
</dbReference>
<dbReference type="Gene3D" id="3.40.50.300">
    <property type="entry name" value="P-loop containing nucleotide triphosphate hydrolases"/>
    <property type="match status" value="1"/>
</dbReference>
<feature type="compositionally biased region" description="Polar residues" evidence="9">
    <location>
        <begin position="219"/>
        <end position="228"/>
    </location>
</feature>
<dbReference type="WBParaSite" id="SMUV_0000982001-mRNA-1">
    <property type="protein sequence ID" value="SMUV_0000982001-mRNA-1"/>
    <property type="gene ID" value="SMUV_0000982001"/>
</dbReference>
<comment type="similarity">
    <text evidence="2">Belongs to the SNF2/RAD54 helicase family.</text>
</comment>
<dbReference type="STRING" id="451379.A0A0N5AXY6"/>
<dbReference type="PANTHER" id="PTHR45797">
    <property type="entry name" value="RAD54-LIKE"/>
    <property type="match status" value="1"/>
</dbReference>
<dbReference type="Gene3D" id="3.40.50.10810">
    <property type="entry name" value="Tandem AAA-ATPase domain"/>
    <property type="match status" value="1"/>
</dbReference>
<evidence type="ECO:0000256" key="3">
    <source>
        <dbReference type="ARBA" id="ARBA00022741"/>
    </source>
</evidence>
<dbReference type="GO" id="GO:0005524">
    <property type="term" value="F:ATP binding"/>
    <property type="evidence" value="ECO:0007669"/>
    <property type="project" value="UniProtKB-KW"/>
</dbReference>
<dbReference type="InterPro" id="IPR000330">
    <property type="entry name" value="SNF2_N"/>
</dbReference>
<dbReference type="SMART" id="SM00490">
    <property type="entry name" value="HELICc"/>
    <property type="match status" value="1"/>
</dbReference>
<feature type="compositionally biased region" description="Basic and acidic residues" evidence="9">
    <location>
        <begin position="168"/>
        <end position="182"/>
    </location>
</feature>
<dbReference type="PANTHER" id="PTHR45797:SF3">
    <property type="entry name" value="TRANSCRIPTIONAL REGULATOR ATRX HOMOLOG"/>
    <property type="match status" value="1"/>
</dbReference>
<dbReference type="GO" id="GO:0005634">
    <property type="term" value="C:nucleus"/>
    <property type="evidence" value="ECO:0007669"/>
    <property type="project" value="UniProtKB-SubCell"/>
</dbReference>
<feature type="region of interest" description="Disordered" evidence="9">
    <location>
        <begin position="249"/>
        <end position="300"/>
    </location>
</feature>
<dbReference type="InterPro" id="IPR027417">
    <property type="entry name" value="P-loop_NTPase"/>
</dbReference>
<dbReference type="Pfam" id="PF00271">
    <property type="entry name" value="Helicase_C"/>
    <property type="match status" value="1"/>
</dbReference>
<feature type="domain" description="Helicase C-terminal" evidence="11">
    <location>
        <begin position="918"/>
        <end position="1112"/>
    </location>
</feature>
<keyword evidence="7" id="KW-0238">DNA-binding</keyword>
<evidence type="ECO:0000313" key="13">
    <source>
        <dbReference type="WBParaSite" id="SMUV_0000982001-mRNA-1"/>
    </source>
</evidence>
<keyword evidence="8" id="KW-0539">Nucleus</keyword>
<dbReference type="InterPro" id="IPR044574">
    <property type="entry name" value="ARIP4-like"/>
</dbReference>
<evidence type="ECO:0000256" key="6">
    <source>
        <dbReference type="ARBA" id="ARBA00022840"/>
    </source>
</evidence>
<feature type="compositionally biased region" description="Basic residues" evidence="9">
    <location>
        <begin position="280"/>
        <end position="291"/>
    </location>
</feature>
<evidence type="ECO:0000259" key="11">
    <source>
        <dbReference type="PROSITE" id="PS51194"/>
    </source>
</evidence>
<dbReference type="PROSITE" id="PS51194">
    <property type="entry name" value="HELICASE_CTER"/>
    <property type="match status" value="1"/>
</dbReference>
<evidence type="ECO:0000259" key="10">
    <source>
        <dbReference type="PROSITE" id="PS51192"/>
    </source>
</evidence>
<dbReference type="SUPFAM" id="SSF52540">
    <property type="entry name" value="P-loop containing nucleoside triphosphate hydrolases"/>
    <property type="match status" value="2"/>
</dbReference>
<dbReference type="GO" id="GO:0003677">
    <property type="term" value="F:DNA binding"/>
    <property type="evidence" value="ECO:0007669"/>
    <property type="project" value="UniProtKB-KW"/>
</dbReference>
<feature type="domain" description="Helicase ATP-binding" evidence="10">
    <location>
        <begin position="497"/>
        <end position="704"/>
    </location>
</feature>
<dbReference type="SMART" id="SM00487">
    <property type="entry name" value="DEXDc"/>
    <property type="match status" value="1"/>
</dbReference>
<dbReference type="InterPro" id="IPR014001">
    <property type="entry name" value="Helicase_ATP-bd"/>
</dbReference>
<name>A0A0N5AXY6_9BILA</name>
<keyword evidence="12" id="KW-1185">Reference proteome</keyword>
<feature type="region of interest" description="Disordered" evidence="9">
    <location>
        <begin position="360"/>
        <end position="382"/>
    </location>
</feature>
<keyword evidence="3" id="KW-0547">Nucleotide-binding</keyword>
<evidence type="ECO:0000256" key="8">
    <source>
        <dbReference type="ARBA" id="ARBA00023242"/>
    </source>
</evidence>
<keyword evidence="4" id="KW-0378">Hydrolase</keyword>
<evidence type="ECO:0000256" key="7">
    <source>
        <dbReference type="ARBA" id="ARBA00023125"/>
    </source>
</evidence>
<evidence type="ECO:0000256" key="4">
    <source>
        <dbReference type="ARBA" id="ARBA00022801"/>
    </source>
</evidence>
<dbReference type="Proteomes" id="UP000046393">
    <property type="component" value="Unplaced"/>
</dbReference>
<evidence type="ECO:0000256" key="1">
    <source>
        <dbReference type="ARBA" id="ARBA00004123"/>
    </source>
</evidence>
<accession>A0A0N5AXY6</accession>
<protein>
    <submittedName>
        <fullName evidence="13">Helicase ATP-binding domain-containing protein</fullName>
    </submittedName>
</protein>
<dbReference type="InterPro" id="IPR001650">
    <property type="entry name" value="Helicase_C-like"/>
</dbReference>
<dbReference type="InterPro" id="IPR038718">
    <property type="entry name" value="SNF2-like_sf"/>
</dbReference>
<dbReference type="GO" id="GO:0016887">
    <property type="term" value="F:ATP hydrolysis activity"/>
    <property type="evidence" value="ECO:0007669"/>
    <property type="project" value="InterPro"/>
</dbReference>
<comment type="subcellular location">
    <subcellularLocation>
        <location evidence="1">Nucleus</location>
    </subcellularLocation>
</comment>
<proteinExistence type="inferred from homology"/>
<dbReference type="PROSITE" id="PS51192">
    <property type="entry name" value="HELICASE_ATP_BIND_1"/>
    <property type="match status" value="1"/>
</dbReference>
<dbReference type="CDD" id="cd18793">
    <property type="entry name" value="SF2_C_SNF"/>
    <property type="match status" value="1"/>
</dbReference>
<keyword evidence="5" id="KW-0347">Helicase</keyword>
<evidence type="ECO:0000256" key="5">
    <source>
        <dbReference type="ARBA" id="ARBA00022806"/>
    </source>
</evidence>
<evidence type="ECO:0000256" key="2">
    <source>
        <dbReference type="ARBA" id="ARBA00007025"/>
    </source>
</evidence>
<keyword evidence="6" id="KW-0067">ATP-binding</keyword>
<organism evidence="12 13">
    <name type="scientific">Syphacia muris</name>
    <dbReference type="NCBI Taxonomy" id="451379"/>
    <lineage>
        <taxon>Eukaryota</taxon>
        <taxon>Metazoa</taxon>
        <taxon>Ecdysozoa</taxon>
        <taxon>Nematoda</taxon>
        <taxon>Chromadorea</taxon>
        <taxon>Rhabditida</taxon>
        <taxon>Spirurina</taxon>
        <taxon>Oxyuridomorpha</taxon>
        <taxon>Oxyuroidea</taxon>
        <taxon>Oxyuridae</taxon>
        <taxon>Syphacia</taxon>
    </lineage>
</organism>